<keyword evidence="1" id="KW-0812">Transmembrane</keyword>
<feature type="transmembrane region" description="Helical" evidence="1">
    <location>
        <begin position="358"/>
        <end position="379"/>
    </location>
</feature>
<evidence type="ECO:0008006" key="4">
    <source>
        <dbReference type="Google" id="ProtNLM"/>
    </source>
</evidence>
<evidence type="ECO:0000256" key="1">
    <source>
        <dbReference type="SAM" id="Phobius"/>
    </source>
</evidence>
<reference evidence="2 3" key="1">
    <citation type="submission" date="2016-11" db="EMBL/GenBank/DDBJ databases">
        <authorList>
            <person name="Jaros S."/>
            <person name="Januszkiewicz K."/>
            <person name="Wedrychowicz H."/>
        </authorList>
    </citation>
    <scope>NUCLEOTIDE SEQUENCE [LARGE SCALE GENOMIC DNA]</scope>
    <source>
        <strain evidence="2 3">DSM 45627</strain>
    </source>
</reference>
<dbReference type="Proteomes" id="UP000186132">
    <property type="component" value="Unassembled WGS sequence"/>
</dbReference>
<keyword evidence="1" id="KW-1133">Transmembrane helix</keyword>
<dbReference type="RefSeq" id="WP_073389124.1">
    <property type="nucleotide sequence ID" value="NZ_FQVU01000002.1"/>
</dbReference>
<feature type="transmembrane region" description="Helical" evidence="1">
    <location>
        <begin position="386"/>
        <end position="404"/>
    </location>
</feature>
<feature type="transmembrane region" description="Helical" evidence="1">
    <location>
        <begin position="111"/>
        <end position="130"/>
    </location>
</feature>
<feature type="transmembrane region" description="Helical" evidence="1">
    <location>
        <begin position="410"/>
        <end position="431"/>
    </location>
</feature>
<protein>
    <recommendedName>
        <fullName evidence="4">Oligosaccharide repeat unit polymerase</fullName>
    </recommendedName>
</protein>
<organism evidence="2 3">
    <name type="scientific">Jatrophihabitans endophyticus</name>
    <dbReference type="NCBI Taxonomy" id="1206085"/>
    <lineage>
        <taxon>Bacteria</taxon>
        <taxon>Bacillati</taxon>
        <taxon>Actinomycetota</taxon>
        <taxon>Actinomycetes</taxon>
        <taxon>Jatrophihabitantales</taxon>
        <taxon>Jatrophihabitantaceae</taxon>
        <taxon>Jatrophihabitans</taxon>
    </lineage>
</organism>
<sequence length="455" mass="47788">MTTSLLLGLILQAVAVALLFVVFRRSMFRRTGTYLLLAMVVFHGVTELLQLASGARSQYRSSIPQHSLDAWYLDIGAACVVYAAAYALVARRSPAPVTAGQVARVLTVFDWRVLAVLTAPLVAIVARGGYHVSVAGPVTNFDPTQSGLAGQFTTLGITLTSISFIARHPRAFVPAFLVEMAAEVLVGQRLDVLTAALATVVGLAVIGRRVRLRAVVAAALIAGFVGLSLNAARAQFGRDEYNNATSATARLSLIARGSAALVTGASAKYDNATQPTAIRIDGNTFAAGETAALAGGTRPAGLGTVVNDAKLAVPSFLAPGKLSTSLADRSEKFALQDHFSLSYSADFIPTQMGAALGYFGPIGLLFFAGLFAVGFGLVDRAAGRRLTAWTYLLTIGSLIAALSYEGTNETYFVTARGVVAAYVLLAGLAWLRTRRSAPRDEHPDLAPERAALTPA</sequence>
<proteinExistence type="predicted"/>
<dbReference type="OrthoDB" id="3385847at2"/>
<feature type="transmembrane region" description="Helical" evidence="1">
    <location>
        <begin position="214"/>
        <end position="232"/>
    </location>
</feature>
<keyword evidence="1" id="KW-0472">Membrane</keyword>
<feature type="transmembrane region" description="Helical" evidence="1">
    <location>
        <begin position="35"/>
        <end position="55"/>
    </location>
</feature>
<dbReference type="STRING" id="1206085.SAMN05443575_1954"/>
<keyword evidence="3" id="KW-1185">Reference proteome</keyword>
<feature type="transmembrane region" description="Helical" evidence="1">
    <location>
        <begin position="190"/>
        <end position="207"/>
    </location>
</feature>
<evidence type="ECO:0000313" key="3">
    <source>
        <dbReference type="Proteomes" id="UP000186132"/>
    </source>
</evidence>
<feature type="transmembrane region" description="Helical" evidence="1">
    <location>
        <begin position="70"/>
        <end position="90"/>
    </location>
</feature>
<name>A0A1M5IPZ9_9ACTN</name>
<evidence type="ECO:0000313" key="2">
    <source>
        <dbReference type="EMBL" id="SHG29863.1"/>
    </source>
</evidence>
<accession>A0A1M5IPZ9</accession>
<dbReference type="AlphaFoldDB" id="A0A1M5IPZ9"/>
<gene>
    <name evidence="2" type="ORF">SAMN05443575_1954</name>
</gene>
<feature type="transmembrane region" description="Helical" evidence="1">
    <location>
        <begin position="6"/>
        <end position="23"/>
    </location>
</feature>
<dbReference type="EMBL" id="FQVU01000002">
    <property type="protein sequence ID" value="SHG29863.1"/>
    <property type="molecule type" value="Genomic_DNA"/>
</dbReference>